<feature type="domain" description="PiggyBac transposable element-derived protein" evidence="1">
    <location>
        <begin position="11"/>
        <end position="65"/>
    </location>
</feature>
<sequence length="174" mass="20160">MHNDNSISNSTGAAKKPNMIMKYNATKGSVDTMDKKTENYTVARRCIRWPLVVFYSLLNIGGLNAQIIFQENTSIKKTRLVFLKTLARQLMQEQIEYRWTLDCLPKQIKFRLNEYCNIRRPNVGEIQRVREASGRCTFCDHSKDRKATKVCTNCARLICRDHIIETCPDCFEAS</sequence>
<dbReference type="EMBL" id="CARXXK010000002">
    <property type="protein sequence ID" value="CAI6358270.1"/>
    <property type="molecule type" value="Genomic_DNA"/>
</dbReference>
<proteinExistence type="predicted"/>
<dbReference type="PANTHER" id="PTHR46599:SF3">
    <property type="entry name" value="PIGGYBAC TRANSPOSABLE ELEMENT-DERIVED PROTEIN 4"/>
    <property type="match status" value="1"/>
</dbReference>
<comment type="caution">
    <text evidence="2">The sequence shown here is derived from an EMBL/GenBank/DDBJ whole genome shotgun (WGS) entry which is preliminary data.</text>
</comment>
<evidence type="ECO:0000313" key="2">
    <source>
        <dbReference type="EMBL" id="CAI6358270.1"/>
    </source>
</evidence>
<dbReference type="AlphaFoldDB" id="A0AAV0WQU7"/>
<dbReference type="InterPro" id="IPR029526">
    <property type="entry name" value="PGBD"/>
</dbReference>
<evidence type="ECO:0000313" key="3">
    <source>
        <dbReference type="Proteomes" id="UP001160148"/>
    </source>
</evidence>
<evidence type="ECO:0000259" key="1">
    <source>
        <dbReference type="Pfam" id="PF13843"/>
    </source>
</evidence>
<name>A0AAV0WQU7_9HEMI</name>
<gene>
    <name evidence="2" type="ORF">MEUPH1_LOCUS13804</name>
</gene>
<organism evidence="2 3">
    <name type="scientific">Macrosiphum euphorbiae</name>
    <name type="common">potato aphid</name>
    <dbReference type="NCBI Taxonomy" id="13131"/>
    <lineage>
        <taxon>Eukaryota</taxon>
        <taxon>Metazoa</taxon>
        <taxon>Ecdysozoa</taxon>
        <taxon>Arthropoda</taxon>
        <taxon>Hexapoda</taxon>
        <taxon>Insecta</taxon>
        <taxon>Pterygota</taxon>
        <taxon>Neoptera</taxon>
        <taxon>Paraneoptera</taxon>
        <taxon>Hemiptera</taxon>
        <taxon>Sternorrhyncha</taxon>
        <taxon>Aphidomorpha</taxon>
        <taxon>Aphidoidea</taxon>
        <taxon>Aphididae</taxon>
        <taxon>Macrosiphini</taxon>
        <taxon>Macrosiphum</taxon>
    </lineage>
</organism>
<dbReference type="Pfam" id="PF13843">
    <property type="entry name" value="DDE_Tnp_1_7"/>
    <property type="match status" value="1"/>
</dbReference>
<protein>
    <recommendedName>
        <fullName evidence="1">PiggyBac transposable element-derived protein domain-containing protein</fullName>
    </recommendedName>
</protein>
<keyword evidence="3" id="KW-1185">Reference proteome</keyword>
<dbReference type="Proteomes" id="UP001160148">
    <property type="component" value="Unassembled WGS sequence"/>
</dbReference>
<dbReference type="PANTHER" id="PTHR46599">
    <property type="entry name" value="PIGGYBAC TRANSPOSABLE ELEMENT-DERIVED PROTEIN 4"/>
    <property type="match status" value="1"/>
</dbReference>
<accession>A0AAV0WQU7</accession>
<reference evidence="2 3" key="1">
    <citation type="submission" date="2023-01" db="EMBL/GenBank/DDBJ databases">
        <authorList>
            <person name="Whitehead M."/>
        </authorList>
    </citation>
    <scope>NUCLEOTIDE SEQUENCE [LARGE SCALE GENOMIC DNA]</scope>
</reference>